<reference evidence="4 5" key="1">
    <citation type="submission" date="2018-03" db="EMBL/GenBank/DDBJ databases">
        <title>Brevisbacillus phylogenomics.</title>
        <authorList>
            <person name="Dunlap C."/>
        </authorList>
    </citation>
    <scope>NUCLEOTIDE SEQUENCE [LARGE SCALE GENOMIC DNA]</scope>
    <source>
        <strain evidence="4 5">NRRL NRS-1210</strain>
    </source>
</reference>
<feature type="compositionally biased region" description="Polar residues" evidence="1">
    <location>
        <begin position="23"/>
        <end position="38"/>
    </location>
</feature>
<evidence type="ECO:0000313" key="5">
    <source>
        <dbReference type="Proteomes" id="UP000240419"/>
    </source>
</evidence>
<comment type="caution">
    <text evidence="4">The sequence shown here is derived from an EMBL/GenBank/DDBJ whole genome shotgun (WGS) entry which is preliminary data.</text>
</comment>
<feature type="domain" description="VWFA" evidence="3">
    <location>
        <begin position="177"/>
        <end position="368"/>
    </location>
</feature>
<dbReference type="PROSITE" id="PS50234">
    <property type="entry name" value="VWFA"/>
    <property type="match status" value="1"/>
</dbReference>
<dbReference type="SUPFAM" id="SSF53300">
    <property type="entry name" value="vWA-like"/>
    <property type="match status" value="1"/>
</dbReference>
<evidence type="ECO:0000256" key="2">
    <source>
        <dbReference type="SAM" id="SignalP"/>
    </source>
</evidence>
<dbReference type="OrthoDB" id="9783818at2"/>
<dbReference type="AlphaFoldDB" id="A0A2P7UQW7"/>
<dbReference type="EMBL" id="PXZM01000039">
    <property type="protein sequence ID" value="PSJ89378.1"/>
    <property type="molecule type" value="Genomic_DNA"/>
</dbReference>
<evidence type="ECO:0000259" key="3">
    <source>
        <dbReference type="PROSITE" id="PS50234"/>
    </source>
</evidence>
<protein>
    <submittedName>
        <fullName evidence="4">Magnesium chelatase</fullName>
    </submittedName>
</protein>
<name>A0A2P7UQW7_9BACL</name>
<dbReference type="Proteomes" id="UP000240419">
    <property type="component" value="Unassembled WGS sequence"/>
</dbReference>
<evidence type="ECO:0000313" key="4">
    <source>
        <dbReference type="EMBL" id="PSJ89378.1"/>
    </source>
</evidence>
<evidence type="ECO:0000256" key="1">
    <source>
        <dbReference type="SAM" id="MobiDB-lite"/>
    </source>
</evidence>
<feature type="region of interest" description="Disordered" evidence="1">
    <location>
        <begin position="23"/>
        <end position="66"/>
    </location>
</feature>
<sequence length="481" mass="53374">MRLVKGIIAVILLSSLLTACSQEADNQPETSQNTEGQNPSVPPSTETPPSQSQPPDQTGETNAELTREEKVKTLEALAQEGIPLKRETTEDFVNSLPGRFSGISYDSNREEVLPELKKFPTVENPDEEMVNKYHLALLGLFAQSYPDPQQMMDELKMASFGNPDIDDPRFKFKESYNVEIILDASGSMAAKSGGKMRMDAAKEAIQAFAESLPKQANVALRVYGHKGSGKESDKALSCGSSELVYGMQPYNKEKLQQSLNQFQPTGYTPIAYSLLEAKKDLSKLPGDKNTNMIFLVSDGIETCDGDPAEAAKQLAQSEITPIINVIGFGVDGPGQQQLKEVAKAAGGRYVLIQDQKELQEEFNRGKEIANKWKEWKANASHQAVSTRSSRSIDISHFALKWSRIAKRENHDLTSVIMTMDANNMISDEFADQLRKLNDEQLEIAQKKADELEQFLDTLNEKSYKEAVDAINQKFAQHTKTN</sequence>
<dbReference type="RefSeq" id="WP_106841014.1">
    <property type="nucleotide sequence ID" value="NZ_JBCNIW010000014.1"/>
</dbReference>
<feature type="compositionally biased region" description="Low complexity" evidence="1">
    <location>
        <begin position="47"/>
        <end position="58"/>
    </location>
</feature>
<dbReference type="Gene3D" id="3.40.50.410">
    <property type="entry name" value="von Willebrand factor, type A domain"/>
    <property type="match status" value="1"/>
</dbReference>
<keyword evidence="5" id="KW-1185">Reference proteome</keyword>
<feature type="chain" id="PRO_5015131163" evidence="2">
    <location>
        <begin position="25"/>
        <end position="481"/>
    </location>
</feature>
<organism evidence="4 5">
    <name type="scientific">Brevibacillus fortis</name>
    <dbReference type="NCBI Taxonomy" id="2126352"/>
    <lineage>
        <taxon>Bacteria</taxon>
        <taxon>Bacillati</taxon>
        <taxon>Bacillota</taxon>
        <taxon>Bacilli</taxon>
        <taxon>Bacillales</taxon>
        <taxon>Paenibacillaceae</taxon>
        <taxon>Brevibacillus</taxon>
    </lineage>
</organism>
<dbReference type="Pfam" id="PF13519">
    <property type="entry name" value="VWA_2"/>
    <property type="match status" value="1"/>
</dbReference>
<accession>A0A2P7UQW7</accession>
<dbReference type="InterPro" id="IPR036465">
    <property type="entry name" value="vWFA_dom_sf"/>
</dbReference>
<proteinExistence type="predicted"/>
<dbReference type="SMART" id="SM00327">
    <property type="entry name" value="VWA"/>
    <property type="match status" value="1"/>
</dbReference>
<dbReference type="InterPro" id="IPR002035">
    <property type="entry name" value="VWF_A"/>
</dbReference>
<feature type="signal peptide" evidence="2">
    <location>
        <begin position="1"/>
        <end position="24"/>
    </location>
</feature>
<keyword evidence="2" id="KW-0732">Signal</keyword>
<dbReference type="PROSITE" id="PS51257">
    <property type="entry name" value="PROKAR_LIPOPROTEIN"/>
    <property type="match status" value="1"/>
</dbReference>
<gene>
    <name evidence="4" type="ORF">C7R93_23065</name>
</gene>